<evidence type="ECO:0000259" key="4">
    <source>
        <dbReference type="Pfam" id="PF08236"/>
    </source>
</evidence>
<feature type="region of interest" description="Disordered" evidence="3">
    <location>
        <begin position="1"/>
        <end position="62"/>
    </location>
</feature>
<comment type="caution">
    <text evidence="5">The sequence shown here is derived from an EMBL/GenBank/DDBJ whole genome shotgun (WGS) entry which is preliminary data.</text>
</comment>
<dbReference type="InterPro" id="IPR042294">
    <property type="entry name" value="SETD2_animal"/>
</dbReference>
<dbReference type="Gene3D" id="1.10.1740.100">
    <property type="entry name" value="Set2, Rpb1 interacting domain"/>
    <property type="match status" value="1"/>
</dbReference>
<dbReference type="GO" id="GO:0046975">
    <property type="term" value="F:histone H3K36 methyltransferase activity"/>
    <property type="evidence" value="ECO:0007669"/>
    <property type="project" value="InterPro"/>
</dbReference>
<evidence type="ECO:0000256" key="2">
    <source>
        <dbReference type="ARBA" id="ARBA00023242"/>
    </source>
</evidence>
<dbReference type="PANTHER" id="PTHR46711:SF1">
    <property type="entry name" value="HISTONE-LYSINE N-METHYLTRANSFERASE SETD2"/>
    <property type="match status" value="1"/>
</dbReference>
<dbReference type="Pfam" id="PF08236">
    <property type="entry name" value="SRI"/>
    <property type="match status" value="1"/>
</dbReference>
<reference evidence="5 6" key="1">
    <citation type="journal article" date="2019" name="Sci. Rep.">
        <title>Orb-weaving spider Araneus ventricosus genome elucidates the spidroin gene catalogue.</title>
        <authorList>
            <person name="Kono N."/>
            <person name="Nakamura H."/>
            <person name="Ohtoshi R."/>
            <person name="Moran D.A.P."/>
            <person name="Shinohara A."/>
            <person name="Yoshida Y."/>
            <person name="Fujiwara M."/>
            <person name="Mori M."/>
            <person name="Tomita M."/>
            <person name="Arakawa K."/>
        </authorList>
    </citation>
    <scope>NUCLEOTIDE SEQUENCE [LARGE SCALE GENOMIC DNA]</scope>
</reference>
<feature type="non-terminal residue" evidence="5">
    <location>
        <position position="1"/>
    </location>
</feature>
<dbReference type="GO" id="GO:0032259">
    <property type="term" value="P:methylation"/>
    <property type="evidence" value="ECO:0007669"/>
    <property type="project" value="UniProtKB-KW"/>
</dbReference>
<feature type="compositionally biased region" description="Basic residues" evidence="3">
    <location>
        <begin position="42"/>
        <end position="56"/>
    </location>
</feature>
<organism evidence="5 6">
    <name type="scientific">Araneus ventricosus</name>
    <name type="common">Orbweaver spider</name>
    <name type="synonym">Epeira ventricosa</name>
    <dbReference type="NCBI Taxonomy" id="182803"/>
    <lineage>
        <taxon>Eukaryota</taxon>
        <taxon>Metazoa</taxon>
        <taxon>Ecdysozoa</taxon>
        <taxon>Arthropoda</taxon>
        <taxon>Chelicerata</taxon>
        <taxon>Arachnida</taxon>
        <taxon>Araneae</taxon>
        <taxon>Araneomorphae</taxon>
        <taxon>Entelegynae</taxon>
        <taxon>Araneoidea</taxon>
        <taxon>Araneidae</taxon>
        <taxon>Araneus</taxon>
    </lineage>
</organism>
<comment type="subcellular location">
    <subcellularLocation>
        <location evidence="1">Nucleus</location>
    </subcellularLocation>
</comment>
<sequence>QTQWDPPSMDEAEDESEDEDEDSESEESESSDTPTYDEPKVSNKHVKRKPKKRKTTKAAADTSVSITVRPEVAKKIKELFRTKMSSYIVHCLNSYRKPDCKVGRITCNEDFKYLARK</sequence>
<keyword evidence="5" id="KW-0489">Methyltransferase</keyword>
<proteinExistence type="predicted"/>
<dbReference type="AlphaFoldDB" id="A0A4Y1ZKS1"/>
<feature type="non-terminal residue" evidence="5">
    <location>
        <position position="117"/>
    </location>
</feature>
<keyword evidence="2" id="KW-0539">Nucleus</keyword>
<protein>
    <submittedName>
        <fullName evidence="5">Histone-lysine N-methyltransferase SETD2</fullName>
    </submittedName>
</protein>
<feature type="compositionally biased region" description="Acidic residues" evidence="3">
    <location>
        <begin position="8"/>
        <end position="30"/>
    </location>
</feature>
<dbReference type="InterPro" id="IPR038190">
    <property type="entry name" value="SRI_sf"/>
</dbReference>
<dbReference type="GO" id="GO:0005694">
    <property type="term" value="C:chromosome"/>
    <property type="evidence" value="ECO:0007669"/>
    <property type="project" value="InterPro"/>
</dbReference>
<keyword evidence="6" id="KW-1185">Reference proteome</keyword>
<keyword evidence="5" id="KW-0808">Transferase</keyword>
<evidence type="ECO:0000256" key="1">
    <source>
        <dbReference type="ARBA" id="ARBA00004123"/>
    </source>
</evidence>
<evidence type="ECO:0000313" key="5">
    <source>
        <dbReference type="EMBL" id="GBL54427.1"/>
    </source>
</evidence>
<dbReference type="PANTHER" id="PTHR46711">
    <property type="entry name" value="HISTONE-LYSINE N-METHYLTRANSFERASE SETD2"/>
    <property type="match status" value="1"/>
</dbReference>
<gene>
    <name evidence="5" type="primary">Setd2_0</name>
    <name evidence="5" type="ORF">AVEN_156660_1</name>
</gene>
<dbReference type="OrthoDB" id="6428191at2759"/>
<name>A0A4Y1ZKS1_ARAVE</name>
<dbReference type="EMBL" id="BGPR01150539">
    <property type="protein sequence ID" value="GBL54427.1"/>
    <property type="molecule type" value="Genomic_DNA"/>
</dbReference>
<dbReference type="GO" id="GO:0006355">
    <property type="term" value="P:regulation of DNA-templated transcription"/>
    <property type="evidence" value="ECO:0007669"/>
    <property type="project" value="InterPro"/>
</dbReference>
<dbReference type="Proteomes" id="UP000499080">
    <property type="component" value="Unassembled WGS sequence"/>
</dbReference>
<evidence type="ECO:0000313" key="6">
    <source>
        <dbReference type="Proteomes" id="UP000499080"/>
    </source>
</evidence>
<accession>A0A4Y1ZKS1</accession>
<dbReference type="InterPro" id="IPR013257">
    <property type="entry name" value="SRI"/>
</dbReference>
<dbReference type="GO" id="GO:0005634">
    <property type="term" value="C:nucleus"/>
    <property type="evidence" value="ECO:0007669"/>
    <property type="project" value="TreeGrafter"/>
</dbReference>
<evidence type="ECO:0000256" key="3">
    <source>
        <dbReference type="SAM" id="MobiDB-lite"/>
    </source>
</evidence>
<feature type="domain" description="Set2 Rpb1 interacting" evidence="4">
    <location>
        <begin position="82"/>
        <end position="117"/>
    </location>
</feature>